<gene>
    <name evidence="1" type="ORF">ACFFH7_04125</name>
</gene>
<dbReference type="RefSeq" id="WP_273939466.1">
    <property type="nucleotide sequence ID" value="NZ_CP097263.1"/>
</dbReference>
<evidence type="ECO:0000313" key="1">
    <source>
        <dbReference type="EMBL" id="MFC0540654.1"/>
    </source>
</evidence>
<evidence type="ECO:0000313" key="2">
    <source>
        <dbReference type="Proteomes" id="UP001589810"/>
    </source>
</evidence>
<name>A0ABV6MK37_9PSEU</name>
<comment type="caution">
    <text evidence="1">The sequence shown here is derived from an EMBL/GenBank/DDBJ whole genome shotgun (WGS) entry which is preliminary data.</text>
</comment>
<protein>
    <submittedName>
        <fullName evidence="1">Uncharacterized protein</fullName>
    </submittedName>
</protein>
<dbReference type="Proteomes" id="UP001589810">
    <property type="component" value="Unassembled WGS sequence"/>
</dbReference>
<reference evidence="1 2" key="1">
    <citation type="submission" date="2024-09" db="EMBL/GenBank/DDBJ databases">
        <authorList>
            <person name="Sun Q."/>
            <person name="Mori K."/>
        </authorList>
    </citation>
    <scope>NUCLEOTIDE SEQUENCE [LARGE SCALE GENOMIC DNA]</scope>
    <source>
        <strain evidence="1 2">TBRC 1432</strain>
    </source>
</reference>
<accession>A0ABV6MK37</accession>
<keyword evidence="2" id="KW-1185">Reference proteome</keyword>
<proteinExistence type="predicted"/>
<sequence>MNTDYTTPSTAEDFLDLARQTLIAKAVPDQRHVQVAATYDRAAEMLSRNPSALPDLLCAHQRLCDALDDSTPGTWQTQQFAADTWVSIADTTVQARRRATRQAEQVAAERAVFELPHAADIDGLVP</sequence>
<dbReference type="EMBL" id="JBHLUD010000001">
    <property type="protein sequence ID" value="MFC0540654.1"/>
    <property type="molecule type" value="Genomic_DNA"/>
</dbReference>
<organism evidence="1 2">
    <name type="scientific">Kutzneria chonburiensis</name>
    <dbReference type="NCBI Taxonomy" id="1483604"/>
    <lineage>
        <taxon>Bacteria</taxon>
        <taxon>Bacillati</taxon>
        <taxon>Actinomycetota</taxon>
        <taxon>Actinomycetes</taxon>
        <taxon>Pseudonocardiales</taxon>
        <taxon>Pseudonocardiaceae</taxon>
        <taxon>Kutzneria</taxon>
    </lineage>
</organism>